<dbReference type="SUPFAM" id="SSF48435">
    <property type="entry name" value="Bacterial muramidases"/>
    <property type="match status" value="1"/>
</dbReference>
<evidence type="ECO:0000256" key="4">
    <source>
        <dbReference type="SAM" id="SignalP"/>
    </source>
</evidence>
<reference evidence="6 7" key="1">
    <citation type="submission" date="2016-10" db="EMBL/GenBank/DDBJ databases">
        <authorList>
            <person name="de Groot N.N."/>
        </authorList>
    </citation>
    <scope>NUCLEOTIDE SEQUENCE [LARGE SCALE GENOMIC DNA]</scope>
    <source>
        <strain evidence="6 7">DSM 15283</strain>
    </source>
</reference>
<dbReference type="InterPro" id="IPR008939">
    <property type="entry name" value="Lytic_TGlycosylase_superhlx_U"/>
</dbReference>
<dbReference type="Gene3D" id="1.25.20.10">
    <property type="entry name" value="Bacterial muramidases"/>
    <property type="match status" value="1"/>
</dbReference>
<evidence type="ECO:0000256" key="3">
    <source>
        <dbReference type="ARBA" id="ARBA00022729"/>
    </source>
</evidence>
<dbReference type="GO" id="GO:0000270">
    <property type="term" value="P:peptidoglycan metabolic process"/>
    <property type="evidence" value="ECO:0007669"/>
    <property type="project" value="InterPro"/>
</dbReference>
<dbReference type="InterPro" id="IPR000189">
    <property type="entry name" value="Transglyc_AS"/>
</dbReference>
<accession>A0A1I4SA49</accession>
<dbReference type="CDD" id="cd13401">
    <property type="entry name" value="Slt70-like"/>
    <property type="match status" value="1"/>
</dbReference>
<gene>
    <name evidence="6" type="ORF">SAMN04488042_11069</name>
</gene>
<dbReference type="STRING" id="254406.SAMN04488042_11069"/>
<dbReference type="Proteomes" id="UP000199144">
    <property type="component" value="Unassembled WGS sequence"/>
</dbReference>
<dbReference type="Gene3D" id="1.10.530.10">
    <property type="match status" value="1"/>
</dbReference>
<dbReference type="GO" id="GO:0008933">
    <property type="term" value="F:peptidoglycan lytic transglycosylase activity"/>
    <property type="evidence" value="ECO:0007669"/>
    <property type="project" value="InterPro"/>
</dbReference>
<comment type="similarity">
    <text evidence="1">Belongs to the transglycosylase Slt family.</text>
</comment>
<dbReference type="PROSITE" id="PS00922">
    <property type="entry name" value="TRANSGLYCOSYLASE"/>
    <property type="match status" value="1"/>
</dbReference>
<dbReference type="InterPro" id="IPR008258">
    <property type="entry name" value="Transglycosylase_SLT_dom_1"/>
</dbReference>
<proteinExistence type="inferred from homology"/>
<name>A0A1I4SA49_9RHOB</name>
<keyword evidence="3 4" id="KW-0732">Signal</keyword>
<dbReference type="PANTHER" id="PTHR37423">
    <property type="entry name" value="SOLUBLE LYTIC MUREIN TRANSGLYCOSYLASE-RELATED"/>
    <property type="match status" value="1"/>
</dbReference>
<dbReference type="GO" id="GO:0016020">
    <property type="term" value="C:membrane"/>
    <property type="evidence" value="ECO:0007669"/>
    <property type="project" value="InterPro"/>
</dbReference>
<dbReference type="PANTHER" id="PTHR37423:SF2">
    <property type="entry name" value="MEMBRANE-BOUND LYTIC MUREIN TRANSGLYCOSYLASE C"/>
    <property type="match status" value="1"/>
</dbReference>
<feature type="signal peptide" evidence="4">
    <location>
        <begin position="1"/>
        <end position="20"/>
    </location>
</feature>
<evidence type="ECO:0000256" key="2">
    <source>
        <dbReference type="ARBA" id="ARBA00009387"/>
    </source>
</evidence>
<dbReference type="Pfam" id="PF01464">
    <property type="entry name" value="SLT"/>
    <property type="match status" value="1"/>
</dbReference>
<dbReference type="InterPro" id="IPR023346">
    <property type="entry name" value="Lysozyme-like_dom_sf"/>
</dbReference>
<evidence type="ECO:0000313" key="7">
    <source>
        <dbReference type="Proteomes" id="UP000199144"/>
    </source>
</evidence>
<dbReference type="SUPFAM" id="SSF53955">
    <property type="entry name" value="Lysozyme-like"/>
    <property type="match status" value="1"/>
</dbReference>
<evidence type="ECO:0000256" key="1">
    <source>
        <dbReference type="ARBA" id="ARBA00007734"/>
    </source>
</evidence>
<keyword evidence="7" id="KW-1185">Reference proteome</keyword>
<protein>
    <submittedName>
        <fullName evidence="6">Soluble lytic murein transglycosylase</fullName>
    </submittedName>
</protein>
<dbReference type="GO" id="GO:0004553">
    <property type="term" value="F:hydrolase activity, hydrolyzing O-glycosyl compounds"/>
    <property type="evidence" value="ECO:0007669"/>
    <property type="project" value="InterPro"/>
</dbReference>
<dbReference type="GO" id="GO:0042597">
    <property type="term" value="C:periplasmic space"/>
    <property type="evidence" value="ECO:0007669"/>
    <property type="project" value="InterPro"/>
</dbReference>
<feature type="chain" id="PRO_5011589866" evidence="4">
    <location>
        <begin position="21"/>
        <end position="650"/>
    </location>
</feature>
<comment type="similarity">
    <text evidence="2">Belongs to the virb1 family.</text>
</comment>
<evidence type="ECO:0000313" key="6">
    <source>
        <dbReference type="EMBL" id="SFM61359.1"/>
    </source>
</evidence>
<dbReference type="AlphaFoldDB" id="A0A1I4SA49"/>
<feature type="domain" description="Transglycosylase SLT" evidence="5">
    <location>
        <begin position="488"/>
        <end position="590"/>
    </location>
</feature>
<dbReference type="RefSeq" id="WP_207503011.1">
    <property type="nucleotide sequence ID" value="NZ_FOTQ01000010.1"/>
</dbReference>
<organism evidence="6 7">
    <name type="scientific">Shimia aestuarii</name>
    <dbReference type="NCBI Taxonomy" id="254406"/>
    <lineage>
        <taxon>Bacteria</taxon>
        <taxon>Pseudomonadati</taxon>
        <taxon>Pseudomonadota</taxon>
        <taxon>Alphaproteobacteria</taxon>
        <taxon>Rhodobacterales</taxon>
        <taxon>Roseobacteraceae</taxon>
    </lineage>
</organism>
<sequence length="650" mass="71639">MLRLLLALFVLVSLVIPVSAQDNAQLKAALQAVRAKDWAEATEAVRPIGPVARDIVEWHRLRAGEGSPDEVLAFLERRGDWPGLDYLRKQSEEAFEDASTRQRLSFYVHGPAQTAIGALSHADVLRAEGEQGAAEAGIVVAWRTMAMDAGTQAQFVERYGKLLAPHHTARLDAMLWKGWETNAERMYPLVPEGWVLLAKARLGLRDQVKGVDTLIAAVPQALQDDPGLAYERFVWRHRKGRDEAAIEILLERSRAKTLGEPAEWAPRRRSLVRSEMRAGNYQTAYDIAAVHGMAPDIGYGFSDCEWLAGYIALRFLNQPELAAAHFVRFAQSVETPISLGRAGYWMGRAYEAMGDAETAQKAYAAGGAHQTSFYGLLAAEKAGMGWDESLRGDEVFPDWRQAAWTTSSVHEAARLFLDAGELSLAERFWVHLSESQDRVGLGQMGTMAQELGAPHVAVMLGKNMVRRGITLPGPYYALHSLKNMDLPVPTELSLAIARRESEFDPVVVSHAGARGLMQLMPNTARQVAAATGEVYSHAWLTADPDYNARLGSAYLAGLGDQFDGNIIMVSAGYNAGPGRPVQWMERNGDPRGKSAEEMVDWIEMIPFNETRNYVMRVSESLPVYRARLGKDPHPVPFGQEIAGGTVKPTR</sequence>
<dbReference type="EMBL" id="FOTQ01000010">
    <property type="protein sequence ID" value="SFM61359.1"/>
    <property type="molecule type" value="Genomic_DNA"/>
</dbReference>
<evidence type="ECO:0000259" key="5">
    <source>
        <dbReference type="Pfam" id="PF01464"/>
    </source>
</evidence>